<dbReference type="EMBL" id="VSRR010005662">
    <property type="protein sequence ID" value="MPC43038.1"/>
    <property type="molecule type" value="Genomic_DNA"/>
</dbReference>
<protein>
    <submittedName>
        <fullName evidence="6">Protein phosphatase 1E</fullName>
    </submittedName>
</protein>
<evidence type="ECO:0000313" key="6">
    <source>
        <dbReference type="EMBL" id="MPC43038.1"/>
    </source>
</evidence>
<organism evidence="6 7">
    <name type="scientific">Portunus trituberculatus</name>
    <name type="common">Swimming crab</name>
    <name type="synonym">Neptunus trituberculatus</name>
    <dbReference type="NCBI Taxonomy" id="210409"/>
    <lineage>
        <taxon>Eukaryota</taxon>
        <taxon>Metazoa</taxon>
        <taxon>Ecdysozoa</taxon>
        <taxon>Arthropoda</taxon>
        <taxon>Crustacea</taxon>
        <taxon>Multicrustacea</taxon>
        <taxon>Malacostraca</taxon>
        <taxon>Eumalacostraca</taxon>
        <taxon>Eucarida</taxon>
        <taxon>Decapoda</taxon>
        <taxon>Pleocyemata</taxon>
        <taxon>Brachyura</taxon>
        <taxon>Eubrachyura</taxon>
        <taxon>Portunoidea</taxon>
        <taxon>Portunidae</taxon>
        <taxon>Portuninae</taxon>
        <taxon>Portunus</taxon>
    </lineage>
</organism>
<sequence>MIRMVLVHHLALRYTRRLDPAWRRRLLRMSAIREGIRGPPGVDIHQEPGVSRAAPTRPPEAQPAPGVTPLYGAQYPILLYSGVVQHTKHGRQDINFGRRVAVKVGWYLAVQTPTSLWEGGGWEVKSREGGEDMDRMLSPYDILKLIQDVTSKANTVIQEMQSTLTVDQVEKLPRYHPISHFAIKNGRRKMEDRHVIIHDLNTLYGLNYKQPHAYYGVFDGHAGIDAAVYSAAHLHQYMIQNPQYETNPEAALKHAFHITDTNFIKKAIRTSVPLYLRTTKRGAEVQSAEKFSKVRK</sequence>
<evidence type="ECO:0000256" key="3">
    <source>
        <dbReference type="ARBA" id="ARBA00022912"/>
    </source>
</evidence>
<accession>A0A5B7FDA9</accession>
<dbReference type="OrthoDB" id="416093at2759"/>
<keyword evidence="2" id="KW-0378">Hydrolase</keyword>
<keyword evidence="1" id="KW-0479">Metal-binding</keyword>
<keyword evidence="3" id="KW-0904">Protein phosphatase</keyword>
<dbReference type="SUPFAM" id="SSF81606">
    <property type="entry name" value="PP2C-like"/>
    <property type="match status" value="1"/>
</dbReference>
<dbReference type="InterPro" id="IPR036457">
    <property type="entry name" value="PPM-type-like_dom_sf"/>
</dbReference>
<proteinExistence type="predicted"/>
<dbReference type="AlphaFoldDB" id="A0A5B7FDA9"/>
<dbReference type="InterPro" id="IPR000222">
    <property type="entry name" value="PP2C_BS"/>
</dbReference>
<evidence type="ECO:0000256" key="1">
    <source>
        <dbReference type="ARBA" id="ARBA00022723"/>
    </source>
</evidence>
<feature type="region of interest" description="Disordered" evidence="4">
    <location>
        <begin position="38"/>
        <end position="62"/>
    </location>
</feature>
<dbReference type="InterPro" id="IPR001932">
    <property type="entry name" value="PPM-type_phosphatase-like_dom"/>
</dbReference>
<gene>
    <name evidence="6" type="primary">Ppm1e_1</name>
    <name evidence="6" type="ORF">E2C01_036675</name>
</gene>
<dbReference type="GO" id="GO:0046872">
    <property type="term" value="F:metal ion binding"/>
    <property type="evidence" value="ECO:0007669"/>
    <property type="project" value="UniProtKB-KW"/>
</dbReference>
<dbReference type="PROSITE" id="PS01032">
    <property type="entry name" value="PPM_1"/>
    <property type="match status" value="1"/>
</dbReference>
<evidence type="ECO:0000256" key="4">
    <source>
        <dbReference type="SAM" id="MobiDB-lite"/>
    </source>
</evidence>
<evidence type="ECO:0000256" key="2">
    <source>
        <dbReference type="ARBA" id="ARBA00022801"/>
    </source>
</evidence>
<name>A0A5B7FDA9_PORTR</name>
<dbReference type="GO" id="GO:0004721">
    <property type="term" value="F:phosphoprotein phosphatase activity"/>
    <property type="evidence" value="ECO:0007669"/>
    <property type="project" value="UniProtKB-KW"/>
</dbReference>
<dbReference type="Gene3D" id="3.60.40.10">
    <property type="entry name" value="PPM-type phosphatase domain"/>
    <property type="match status" value="1"/>
</dbReference>
<evidence type="ECO:0000259" key="5">
    <source>
        <dbReference type="Pfam" id="PF00481"/>
    </source>
</evidence>
<evidence type="ECO:0000313" key="7">
    <source>
        <dbReference type="Proteomes" id="UP000324222"/>
    </source>
</evidence>
<dbReference type="Pfam" id="PF00481">
    <property type="entry name" value="PP2C"/>
    <property type="match status" value="1"/>
</dbReference>
<comment type="caution">
    <text evidence="6">The sequence shown here is derived from an EMBL/GenBank/DDBJ whole genome shotgun (WGS) entry which is preliminary data.</text>
</comment>
<reference evidence="6 7" key="1">
    <citation type="submission" date="2019-05" db="EMBL/GenBank/DDBJ databases">
        <title>Another draft genome of Portunus trituberculatus and its Hox gene families provides insights of decapod evolution.</title>
        <authorList>
            <person name="Jeong J.-H."/>
            <person name="Song I."/>
            <person name="Kim S."/>
            <person name="Choi T."/>
            <person name="Kim D."/>
            <person name="Ryu S."/>
            <person name="Kim W."/>
        </authorList>
    </citation>
    <scope>NUCLEOTIDE SEQUENCE [LARGE SCALE GENOMIC DNA]</scope>
    <source>
        <tissue evidence="6">Muscle</tissue>
    </source>
</reference>
<keyword evidence="7" id="KW-1185">Reference proteome</keyword>
<feature type="domain" description="PPM-type phosphatase" evidence="5">
    <location>
        <begin position="182"/>
        <end position="264"/>
    </location>
</feature>
<dbReference type="Proteomes" id="UP000324222">
    <property type="component" value="Unassembled WGS sequence"/>
</dbReference>